<keyword evidence="4" id="KW-0472">Membrane</keyword>
<dbReference type="Pfam" id="PF00499">
    <property type="entry name" value="Oxidored_q3"/>
    <property type="match status" value="1"/>
</dbReference>
<proteinExistence type="inferred from homology"/>
<keyword evidence="4" id="KW-1003">Cell membrane</keyword>
<comment type="catalytic activity">
    <reaction evidence="4">
        <text>a quinone + NADH + 5 H(+)(in) = a quinol + NAD(+) + 4 H(+)(out)</text>
        <dbReference type="Rhea" id="RHEA:57888"/>
        <dbReference type="ChEBI" id="CHEBI:15378"/>
        <dbReference type="ChEBI" id="CHEBI:24646"/>
        <dbReference type="ChEBI" id="CHEBI:57540"/>
        <dbReference type="ChEBI" id="CHEBI:57945"/>
        <dbReference type="ChEBI" id="CHEBI:132124"/>
    </reaction>
</comment>
<dbReference type="InterPro" id="IPR001457">
    <property type="entry name" value="NADH_UbQ/plastoQ_OxRdtase_su6"/>
</dbReference>
<keyword evidence="4" id="KW-0520">NAD</keyword>
<feature type="transmembrane region" description="Helical" evidence="4">
    <location>
        <begin position="56"/>
        <end position="77"/>
    </location>
</feature>
<feature type="transmembrane region" description="Helical" evidence="4">
    <location>
        <begin position="32"/>
        <end position="50"/>
    </location>
</feature>
<keyword evidence="6" id="KW-0560">Oxidoreductase</keyword>
<feature type="transmembrane region" description="Helical" evidence="4">
    <location>
        <begin position="144"/>
        <end position="167"/>
    </location>
</feature>
<protein>
    <recommendedName>
        <fullName evidence="2 4">NADH-quinone oxidoreductase subunit J</fullName>
        <ecNumber evidence="4">7.1.1.-</ecNumber>
    </recommendedName>
</protein>
<accession>A0ABV4TYM0</accession>
<evidence type="ECO:0000256" key="4">
    <source>
        <dbReference type="RuleBase" id="RU004429"/>
    </source>
</evidence>
<dbReference type="Gene3D" id="1.20.120.1200">
    <property type="entry name" value="NADH-ubiquinone/plastoquinone oxidoreductase chain 6, subunit NuoJ"/>
    <property type="match status" value="1"/>
</dbReference>
<feature type="transmembrane region" description="Helical" evidence="4">
    <location>
        <begin position="89"/>
        <end position="110"/>
    </location>
</feature>
<sequence>MSALEAIFYLFATILVASAFMVISARNPVHSVLFLVLAFFNGSALFILAGAEFLGFTLILVYVGAVMVLFLFVIMMLDINLSRMREGILNYLPLGAAIAFILVVEMAMALSAGGGGPVIGGESALGGEAAGNTTLLGRVLYTEYFLPFEVAALVLLVALVAAIALTLRRRPDSKYQAPGDQVRVKRGDRLRMVDMPSESSQSTEQ</sequence>
<dbReference type="Proteomes" id="UP001575181">
    <property type="component" value="Unassembled WGS sequence"/>
</dbReference>
<dbReference type="PANTHER" id="PTHR33269">
    <property type="entry name" value="NADH-UBIQUINONE OXIDOREDUCTASE CHAIN 6"/>
    <property type="match status" value="1"/>
</dbReference>
<feature type="transmembrane region" description="Helical" evidence="4">
    <location>
        <begin position="6"/>
        <end position="25"/>
    </location>
</feature>
<gene>
    <name evidence="6" type="ORF">ACERLL_12530</name>
</gene>
<evidence type="ECO:0000256" key="3">
    <source>
        <dbReference type="ARBA" id="ARBA00025811"/>
    </source>
</evidence>
<keyword evidence="7" id="KW-1185">Reference proteome</keyword>
<evidence type="ECO:0000313" key="7">
    <source>
        <dbReference type="Proteomes" id="UP001575181"/>
    </source>
</evidence>
<dbReference type="EMBL" id="JBGUAW010000008">
    <property type="protein sequence ID" value="MFA9461648.1"/>
    <property type="molecule type" value="Genomic_DNA"/>
</dbReference>
<reference evidence="6 7" key="1">
    <citation type="submission" date="2024-08" db="EMBL/GenBank/DDBJ databases">
        <title>Whole-genome sequencing of halo(alkali)philic microorganisms from hypersaline lakes.</title>
        <authorList>
            <person name="Sorokin D.Y."/>
            <person name="Merkel A.Y."/>
            <person name="Messina E."/>
            <person name="Yakimov M."/>
        </authorList>
    </citation>
    <scope>NUCLEOTIDE SEQUENCE [LARGE SCALE GENOMIC DNA]</scope>
    <source>
        <strain evidence="6 7">Cl-TMA</strain>
    </source>
</reference>
<keyword evidence="4" id="KW-1133">Transmembrane helix</keyword>
<dbReference type="NCBIfam" id="NF005164">
    <property type="entry name" value="PRK06638.1-4"/>
    <property type="match status" value="1"/>
</dbReference>
<name>A0ABV4TYM0_9GAMM</name>
<comment type="function">
    <text evidence="4">NDH-1 shuttles electrons from NADH, via FMN and iron-sulfur (Fe-S) centers, to quinones in the respiratory chain. Couples the redox reaction to proton translocation (for every two electrons transferred, four hydrogen ions are translocated across the cytoplasmic membrane), and thus conserves the redox energy in a proton gradient.</text>
</comment>
<comment type="subunit">
    <text evidence="3">Composed of 13 different subunits. Subunits NuoA, H, J, K, L, M, N constitute the membrane sector of the complex.</text>
</comment>
<comment type="caution">
    <text evidence="6">The sequence shown here is derived from an EMBL/GenBank/DDBJ whole genome shotgun (WGS) entry which is preliminary data.</text>
</comment>
<evidence type="ECO:0000256" key="2">
    <source>
        <dbReference type="ARBA" id="ARBA00019907"/>
    </source>
</evidence>
<dbReference type="InterPro" id="IPR042106">
    <property type="entry name" value="Nuo/plastoQ_OxRdtase_6_NuoJ"/>
</dbReference>
<dbReference type="RefSeq" id="WP_373656431.1">
    <property type="nucleotide sequence ID" value="NZ_JBGUAW010000008.1"/>
</dbReference>
<evidence type="ECO:0000256" key="5">
    <source>
        <dbReference type="SAM" id="MobiDB-lite"/>
    </source>
</evidence>
<evidence type="ECO:0000313" key="6">
    <source>
        <dbReference type="EMBL" id="MFA9461648.1"/>
    </source>
</evidence>
<dbReference type="EC" id="7.1.1.-" evidence="4"/>
<organism evidence="6 7">
    <name type="scientific">Thiohalorhabdus methylotrophus</name>
    <dbReference type="NCBI Taxonomy" id="3242694"/>
    <lineage>
        <taxon>Bacteria</taxon>
        <taxon>Pseudomonadati</taxon>
        <taxon>Pseudomonadota</taxon>
        <taxon>Gammaproteobacteria</taxon>
        <taxon>Thiohalorhabdales</taxon>
        <taxon>Thiohalorhabdaceae</taxon>
        <taxon>Thiohalorhabdus</taxon>
    </lineage>
</organism>
<keyword evidence="4" id="KW-0874">Quinone</keyword>
<feature type="region of interest" description="Disordered" evidence="5">
    <location>
        <begin position="186"/>
        <end position="205"/>
    </location>
</feature>
<dbReference type="PANTHER" id="PTHR33269:SF17">
    <property type="entry name" value="NADH-UBIQUINONE OXIDOREDUCTASE CHAIN 6"/>
    <property type="match status" value="1"/>
</dbReference>
<keyword evidence="4" id="KW-0812">Transmembrane</keyword>
<comment type="subcellular location">
    <subcellularLocation>
        <location evidence="4">Cell membrane</location>
        <topology evidence="4">Multi-pass membrane protein</topology>
    </subcellularLocation>
</comment>
<dbReference type="GO" id="GO:0050136">
    <property type="term" value="F:NADH dehydrogenase (quinone) (non-electrogenic) activity"/>
    <property type="evidence" value="ECO:0007669"/>
    <property type="project" value="UniProtKB-EC"/>
</dbReference>
<evidence type="ECO:0000256" key="1">
    <source>
        <dbReference type="ARBA" id="ARBA00005698"/>
    </source>
</evidence>
<comment type="similarity">
    <text evidence="1 4">Belongs to the complex I subunit 6 family.</text>
</comment>